<dbReference type="RefSeq" id="WP_058694126.1">
    <property type="nucleotide sequence ID" value="NZ_CABJDW020000008.1"/>
</dbReference>
<gene>
    <name evidence="2" type="ORF">CPZ25_005545</name>
</gene>
<name>A0A4P9C611_EUBML</name>
<protein>
    <submittedName>
        <fullName evidence="2">HesA/MoeB/ThiF family protein</fullName>
    </submittedName>
</protein>
<proteinExistence type="predicted"/>
<keyword evidence="3" id="KW-1185">Reference proteome</keyword>
<dbReference type="Pfam" id="PF00899">
    <property type="entry name" value="ThiF"/>
    <property type="match status" value="1"/>
</dbReference>
<dbReference type="InterPro" id="IPR045886">
    <property type="entry name" value="ThiF/MoeB/HesA"/>
</dbReference>
<evidence type="ECO:0000313" key="3">
    <source>
        <dbReference type="Proteomes" id="UP000218387"/>
    </source>
</evidence>
<dbReference type="GO" id="GO:0061504">
    <property type="term" value="P:cyclic threonylcarbamoyladenosine biosynthetic process"/>
    <property type="evidence" value="ECO:0007669"/>
    <property type="project" value="TreeGrafter"/>
</dbReference>
<dbReference type="PANTHER" id="PTHR43267:SF1">
    <property type="entry name" value="TRNA THREONYLCARBAMOYLADENOSINE DEHYDRATASE"/>
    <property type="match status" value="1"/>
</dbReference>
<dbReference type="CDD" id="cd00757">
    <property type="entry name" value="ThiF_MoeB_HesA_family"/>
    <property type="match status" value="1"/>
</dbReference>
<sequence length="231" mass="24841">MNLFTKRYDRNFPAFSPDDFAIIQRSTVSVVGCGGLGGYIIEALARIGIDGLVLVDGDIFDVSNLNRQLLCTEENIGCPKAEAAAARVHAINSGVTVTVYDAFLNENNAEEFIADSDVVIDALDNIPARLALQKACKKLEKPLVHGAIGGFNAQVTTIFPGDDTLSLLYKVKEDNGAYKPQSGGNPAFTPALAAAVEVSEALKLLTGKGETLRKKLLYIDLLDNEFTTFEL</sequence>
<organism evidence="2 3">
    <name type="scientific">Eubacterium maltosivorans</name>
    <dbReference type="NCBI Taxonomy" id="2041044"/>
    <lineage>
        <taxon>Bacteria</taxon>
        <taxon>Bacillati</taxon>
        <taxon>Bacillota</taxon>
        <taxon>Clostridia</taxon>
        <taxon>Eubacteriales</taxon>
        <taxon>Eubacteriaceae</taxon>
        <taxon>Eubacterium</taxon>
    </lineage>
</organism>
<dbReference type="InterPro" id="IPR000594">
    <property type="entry name" value="ThiF_NAD_FAD-bd"/>
</dbReference>
<dbReference type="SUPFAM" id="SSF69572">
    <property type="entry name" value="Activating enzymes of the ubiquitin-like proteins"/>
    <property type="match status" value="1"/>
</dbReference>
<dbReference type="GO" id="GO:0008641">
    <property type="term" value="F:ubiquitin-like modifier activating enzyme activity"/>
    <property type="evidence" value="ECO:0007669"/>
    <property type="project" value="InterPro"/>
</dbReference>
<dbReference type="GO" id="GO:0061503">
    <property type="term" value="F:tRNA threonylcarbamoyladenosine dehydratase"/>
    <property type="evidence" value="ECO:0007669"/>
    <property type="project" value="TreeGrafter"/>
</dbReference>
<dbReference type="Gene3D" id="3.40.50.720">
    <property type="entry name" value="NAD(P)-binding Rossmann-like Domain"/>
    <property type="match status" value="1"/>
</dbReference>
<feature type="domain" description="THIF-type NAD/FAD binding fold" evidence="1">
    <location>
        <begin position="8"/>
        <end position="230"/>
    </location>
</feature>
<dbReference type="PANTHER" id="PTHR43267">
    <property type="entry name" value="TRNA THREONYLCARBAMOYLADENOSINE DEHYDRATASE"/>
    <property type="match status" value="1"/>
</dbReference>
<dbReference type="AlphaFoldDB" id="A0A4P9C611"/>
<reference evidence="2 3" key="1">
    <citation type="submission" date="2018-05" db="EMBL/GenBank/DDBJ databases">
        <title>Genome comparison of Eubacterium sp.</title>
        <authorList>
            <person name="Feng Y."/>
            <person name="Sanchez-Andrea I."/>
            <person name="Stams A.J.M."/>
            <person name="De Vos W.M."/>
        </authorList>
    </citation>
    <scope>NUCLEOTIDE SEQUENCE [LARGE SCALE GENOMIC DNA]</scope>
    <source>
        <strain evidence="2 3">YI</strain>
    </source>
</reference>
<dbReference type="EMBL" id="CP029487">
    <property type="protein sequence ID" value="QCT70813.1"/>
    <property type="molecule type" value="Genomic_DNA"/>
</dbReference>
<dbReference type="InterPro" id="IPR035985">
    <property type="entry name" value="Ubiquitin-activating_enz"/>
</dbReference>
<evidence type="ECO:0000313" key="2">
    <source>
        <dbReference type="EMBL" id="QCT70813.1"/>
    </source>
</evidence>
<dbReference type="Proteomes" id="UP000218387">
    <property type="component" value="Chromosome"/>
</dbReference>
<accession>A0A4P9C611</accession>
<evidence type="ECO:0000259" key="1">
    <source>
        <dbReference type="Pfam" id="PF00899"/>
    </source>
</evidence>
<dbReference type="KEGG" id="emt:CPZ25_005545"/>